<dbReference type="Pfam" id="PF00899">
    <property type="entry name" value="ThiF"/>
    <property type="match status" value="1"/>
</dbReference>
<keyword evidence="5" id="KW-0547">Nucleotide-binding</keyword>
<evidence type="ECO:0000256" key="6">
    <source>
        <dbReference type="ARBA" id="ARBA00022840"/>
    </source>
</evidence>
<evidence type="ECO:0000313" key="13">
    <source>
        <dbReference type="Proteomes" id="UP001165413"/>
    </source>
</evidence>
<keyword evidence="6" id="KW-0067">ATP-binding</keyword>
<feature type="domain" description="THIF-type NAD/FAD binding fold" evidence="11">
    <location>
        <begin position="12"/>
        <end position="255"/>
    </location>
</feature>
<dbReference type="RefSeq" id="WP_254100426.1">
    <property type="nucleotide sequence ID" value="NZ_JANATA010000011.1"/>
</dbReference>
<dbReference type="NCBIfam" id="NF011696">
    <property type="entry name" value="PRK15116.1"/>
    <property type="match status" value="1"/>
</dbReference>
<dbReference type="GO" id="GO:0016020">
    <property type="term" value="C:membrane"/>
    <property type="evidence" value="ECO:0007669"/>
    <property type="project" value="UniProtKB-SubCell"/>
</dbReference>
<dbReference type="EMBL" id="JANATA010000011">
    <property type="protein sequence ID" value="MCP3428800.1"/>
    <property type="molecule type" value="Genomic_DNA"/>
</dbReference>
<evidence type="ECO:0000313" key="12">
    <source>
        <dbReference type="EMBL" id="MCP3428800.1"/>
    </source>
</evidence>
<keyword evidence="4" id="KW-0812">Transmembrane</keyword>
<dbReference type="InterPro" id="IPR045886">
    <property type="entry name" value="ThiF/MoeB/HesA"/>
</dbReference>
<dbReference type="SUPFAM" id="SSF69572">
    <property type="entry name" value="Activating enzymes of the ubiquitin-like proteins"/>
    <property type="match status" value="1"/>
</dbReference>
<reference evidence="12" key="1">
    <citation type="submission" date="2022-07" db="EMBL/GenBank/DDBJ databases">
        <title>Characterization of the Novel Bacterium Alteromonas immobilis LMIT006 and Alteromonas gregis LMIT007.</title>
        <authorList>
            <person name="Lin X."/>
        </authorList>
    </citation>
    <scope>NUCLEOTIDE SEQUENCE</scope>
    <source>
        <strain evidence="12">LMIT007</strain>
    </source>
</reference>
<evidence type="ECO:0000256" key="5">
    <source>
        <dbReference type="ARBA" id="ARBA00022741"/>
    </source>
</evidence>
<dbReference type="FunFam" id="3.40.50.720:FF:000096">
    <property type="entry name" value="tRNA cyclic N6-threonylcarbamoyladenosine(37) synthase TcdA"/>
    <property type="match status" value="1"/>
</dbReference>
<organism evidence="12 13">
    <name type="scientific">Opacimonas viscosa</name>
    <dbReference type="NCBI Taxonomy" id="2961944"/>
    <lineage>
        <taxon>Bacteria</taxon>
        <taxon>Pseudomonadati</taxon>
        <taxon>Pseudomonadota</taxon>
        <taxon>Gammaproteobacteria</taxon>
        <taxon>Alteromonadales</taxon>
        <taxon>Alteromonadaceae</taxon>
        <taxon>Opacimonas</taxon>
    </lineage>
</organism>
<dbReference type="PANTHER" id="PTHR43267">
    <property type="entry name" value="TRNA THREONYLCARBAMOYLADENOSINE DEHYDRATASE"/>
    <property type="match status" value="1"/>
</dbReference>
<dbReference type="PANTHER" id="PTHR43267:SF1">
    <property type="entry name" value="TRNA THREONYLCARBAMOYLADENOSINE DEHYDRATASE"/>
    <property type="match status" value="1"/>
</dbReference>
<evidence type="ECO:0000256" key="3">
    <source>
        <dbReference type="ARBA" id="ARBA00022598"/>
    </source>
</evidence>
<dbReference type="GO" id="GO:0061503">
    <property type="term" value="F:tRNA threonylcarbamoyladenosine dehydratase"/>
    <property type="evidence" value="ECO:0007669"/>
    <property type="project" value="TreeGrafter"/>
</dbReference>
<keyword evidence="8" id="KW-0472">Membrane</keyword>
<evidence type="ECO:0000256" key="4">
    <source>
        <dbReference type="ARBA" id="ARBA00022692"/>
    </source>
</evidence>
<evidence type="ECO:0000256" key="10">
    <source>
        <dbReference type="ARBA" id="ARBA00083375"/>
    </source>
</evidence>
<dbReference type="GO" id="GO:0005524">
    <property type="term" value="F:ATP binding"/>
    <property type="evidence" value="ECO:0007669"/>
    <property type="project" value="UniProtKB-KW"/>
</dbReference>
<comment type="caution">
    <text evidence="12">The sequence shown here is derived from an EMBL/GenBank/DDBJ whole genome shotgun (WGS) entry which is preliminary data.</text>
</comment>
<dbReference type="AlphaFoldDB" id="A0AA42BLH1"/>
<keyword evidence="13" id="KW-1185">Reference proteome</keyword>
<evidence type="ECO:0000256" key="9">
    <source>
        <dbReference type="ARBA" id="ARBA00074884"/>
    </source>
</evidence>
<comment type="similarity">
    <text evidence="2">Belongs to the HesA/MoeB/ThiF family.</text>
</comment>
<evidence type="ECO:0000256" key="1">
    <source>
        <dbReference type="ARBA" id="ARBA00004167"/>
    </source>
</evidence>
<evidence type="ECO:0000259" key="11">
    <source>
        <dbReference type="Pfam" id="PF00899"/>
    </source>
</evidence>
<dbReference type="CDD" id="cd00755">
    <property type="entry name" value="YgdL_like"/>
    <property type="match status" value="1"/>
</dbReference>
<protein>
    <recommendedName>
        <fullName evidence="9">tRNA threonylcarbamoyladenosine dehydratase</fullName>
    </recommendedName>
    <alternativeName>
        <fullName evidence="10">t(6)A37 dehydratase</fullName>
    </alternativeName>
</protein>
<dbReference type="GO" id="GO:0061504">
    <property type="term" value="P:cyclic threonylcarbamoyladenosine biosynthetic process"/>
    <property type="evidence" value="ECO:0007669"/>
    <property type="project" value="TreeGrafter"/>
</dbReference>
<evidence type="ECO:0000256" key="7">
    <source>
        <dbReference type="ARBA" id="ARBA00022989"/>
    </source>
</evidence>
<dbReference type="InterPro" id="IPR035985">
    <property type="entry name" value="Ubiquitin-activating_enz"/>
</dbReference>
<name>A0AA42BLH1_9ALTE</name>
<keyword evidence="3" id="KW-0436">Ligase</keyword>
<dbReference type="Gene3D" id="3.40.50.720">
    <property type="entry name" value="NAD(P)-binding Rossmann-like Domain"/>
    <property type="match status" value="1"/>
</dbReference>
<dbReference type="GO" id="GO:0008641">
    <property type="term" value="F:ubiquitin-like modifier activating enzyme activity"/>
    <property type="evidence" value="ECO:0007669"/>
    <property type="project" value="InterPro"/>
</dbReference>
<accession>A0AA42BLH1</accession>
<dbReference type="Proteomes" id="UP001165413">
    <property type="component" value="Unassembled WGS sequence"/>
</dbReference>
<dbReference type="InterPro" id="IPR000594">
    <property type="entry name" value="ThiF_NAD_FAD-bd"/>
</dbReference>
<comment type="subcellular location">
    <subcellularLocation>
        <location evidence="1">Membrane</location>
        <topology evidence="1">Single-pass membrane protein</topology>
    </subcellularLocation>
</comment>
<evidence type="ECO:0000256" key="8">
    <source>
        <dbReference type="ARBA" id="ARBA00023136"/>
    </source>
</evidence>
<sequence length="260" mass="28277">MAKQRFGGIERLYGKAGLDAFTQAHVCVVGIGGVGTWVAEGLVRSGIGEITLIDLDDICITNTNRQIHALQNTIGEAKVDAMSERLTLINPDCKINTIEDFVLPENVAEHITNIYSYVVDATDSVAAKCAIIAHCKRHKIPVITIGGAGGQIDPTQISVADLTKTIQDPLATKLRNELRRKYHFSKNPKRKFGVDCVFSSEQLRYPQGDGTVSRNKIQHNSGTKLDCETGFGASVAVTATFGFVAVSKILDKILKKYTTE</sequence>
<proteinExistence type="inferred from homology"/>
<keyword evidence="7" id="KW-1133">Transmembrane helix</keyword>
<gene>
    <name evidence="12" type="primary">tcdA</name>
    <name evidence="12" type="ORF">NLF92_07555</name>
</gene>
<evidence type="ECO:0000256" key="2">
    <source>
        <dbReference type="ARBA" id="ARBA00009919"/>
    </source>
</evidence>